<dbReference type="EMBL" id="VSRR010001088">
    <property type="protein sequence ID" value="MPC22438.1"/>
    <property type="molecule type" value="Genomic_DNA"/>
</dbReference>
<gene>
    <name evidence="1" type="ORF">E2C01_015453</name>
</gene>
<proteinExistence type="predicted"/>
<evidence type="ECO:0000313" key="2">
    <source>
        <dbReference type="Proteomes" id="UP000324222"/>
    </source>
</evidence>
<accession>A0A5B7DLX0</accession>
<dbReference type="AlphaFoldDB" id="A0A5B7DLX0"/>
<protein>
    <submittedName>
        <fullName evidence="1">Uncharacterized protein</fullName>
    </submittedName>
</protein>
<organism evidence="1 2">
    <name type="scientific">Portunus trituberculatus</name>
    <name type="common">Swimming crab</name>
    <name type="synonym">Neptunus trituberculatus</name>
    <dbReference type="NCBI Taxonomy" id="210409"/>
    <lineage>
        <taxon>Eukaryota</taxon>
        <taxon>Metazoa</taxon>
        <taxon>Ecdysozoa</taxon>
        <taxon>Arthropoda</taxon>
        <taxon>Crustacea</taxon>
        <taxon>Multicrustacea</taxon>
        <taxon>Malacostraca</taxon>
        <taxon>Eumalacostraca</taxon>
        <taxon>Eucarida</taxon>
        <taxon>Decapoda</taxon>
        <taxon>Pleocyemata</taxon>
        <taxon>Brachyura</taxon>
        <taxon>Eubrachyura</taxon>
        <taxon>Portunoidea</taxon>
        <taxon>Portunidae</taxon>
        <taxon>Portuninae</taxon>
        <taxon>Portunus</taxon>
    </lineage>
</organism>
<keyword evidence="2" id="KW-1185">Reference proteome</keyword>
<comment type="caution">
    <text evidence="1">The sequence shown here is derived from an EMBL/GenBank/DDBJ whole genome shotgun (WGS) entry which is preliminary data.</text>
</comment>
<dbReference type="Proteomes" id="UP000324222">
    <property type="component" value="Unassembled WGS sequence"/>
</dbReference>
<evidence type="ECO:0000313" key="1">
    <source>
        <dbReference type="EMBL" id="MPC22438.1"/>
    </source>
</evidence>
<name>A0A5B7DLX0_PORTR</name>
<sequence length="65" mass="7180">MDSLLVQEVAATITAAGGMWQPLPTTGEPQQWPTQPVNQPRHVMEGCIDTNVTRTAPPPRLRFLQ</sequence>
<reference evidence="1 2" key="1">
    <citation type="submission" date="2019-05" db="EMBL/GenBank/DDBJ databases">
        <title>Another draft genome of Portunus trituberculatus and its Hox gene families provides insights of decapod evolution.</title>
        <authorList>
            <person name="Jeong J.-H."/>
            <person name="Song I."/>
            <person name="Kim S."/>
            <person name="Choi T."/>
            <person name="Kim D."/>
            <person name="Ryu S."/>
            <person name="Kim W."/>
        </authorList>
    </citation>
    <scope>NUCLEOTIDE SEQUENCE [LARGE SCALE GENOMIC DNA]</scope>
    <source>
        <tissue evidence="1">Muscle</tissue>
    </source>
</reference>